<dbReference type="InterPro" id="IPR011990">
    <property type="entry name" value="TPR-like_helical_dom_sf"/>
</dbReference>
<dbReference type="PANTHER" id="PTHR44216:SF3">
    <property type="entry name" value="PROTEIN O-MANNOSYL-TRANSFERASE TMTC2"/>
    <property type="match status" value="1"/>
</dbReference>
<evidence type="ECO:0000256" key="5">
    <source>
        <dbReference type="ARBA" id="ARBA00007882"/>
    </source>
</evidence>
<dbReference type="Pfam" id="PF08409">
    <property type="entry name" value="TMTC_DUF1736"/>
    <property type="match status" value="1"/>
</dbReference>
<dbReference type="Proteomes" id="UP000050761">
    <property type="component" value="Unassembled WGS sequence"/>
</dbReference>
<keyword evidence="8 17" id="KW-0812">Transmembrane</keyword>
<keyword evidence="9" id="KW-0677">Repeat</keyword>
<evidence type="ECO:0000259" key="19">
    <source>
        <dbReference type="Pfam" id="PF08409"/>
    </source>
</evidence>
<accession>A0A183G899</accession>
<proteinExistence type="inferred from homology"/>
<keyword evidence="13 17" id="KW-0472">Membrane</keyword>
<dbReference type="InterPro" id="IPR052384">
    <property type="entry name" value="TMTC_O-mannosyltransferase"/>
</dbReference>
<comment type="similarity">
    <text evidence="5">Belongs to the TMTC family.</text>
</comment>
<keyword evidence="12 17" id="KW-1133">Transmembrane helix</keyword>
<feature type="domain" description="DUF1736" evidence="19">
    <location>
        <begin position="30"/>
        <end position="102"/>
    </location>
</feature>
<dbReference type="GO" id="GO:0004169">
    <property type="term" value="F:dolichyl-phosphate-mannose-protein mannosyltransferase activity"/>
    <property type="evidence" value="ECO:0007669"/>
    <property type="project" value="UniProtKB-EC"/>
</dbReference>
<evidence type="ECO:0000256" key="3">
    <source>
        <dbReference type="ARBA" id="ARBA00004240"/>
    </source>
</evidence>
<gene>
    <name evidence="20" type="ORF">HPBE_LOCUS18076</name>
</gene>
<feature type="repeat" description="TPR" evidence="16">
    <location>
        <begin position="555"/>
        <end position="588"/>
    </location>
</feature>
<dbReference type="OrthoDB" id="1658288at2759"/>
<dbReference type="SUPFAM" id="SSF48452">
    <property type="entry name" value="TPR-like"/>
    <property type="match status" value="1"/>
</dbReference>
<organism evidence="21 22">
    <name type="scientific">Heligmosomoides polygyrus</name>
    <name type="common">Parasitic roundworm</name>
    <dbReference type="NCBI Taxonomy" id="6339"/>
    <lineage>
        <taxon>Eukaryota</taxon>
        <taxon>Metazoa</taxon>
        <taxon>Ecdysozoa</taxon>
        <taxon>Nematoda</taxon>
        <taxon>Chromadorea</taxon>
        <taxon>Rhabditida</taxon>
        <taxon>Rhabditina</taxon>
        <taxon>Rhabditomorpha</taxon>
        <taxon>Strongyloidea</taxon>
        <taxon>Heligmosomidae</taxon>
        <taxon>Heligmosomoides</taxon>
    </lineage>
</organism>
<comment type="catalytic activity">
    <reaction evidence="14">
        <text>a di-trans,poly-cis-dolichyl beta-D-mannosyl phosphate + L-threonyl-[protein] = 3-O-(alpha-D-mannosyl)-L-threonyl-[protein] + a di-trans,poly-cis-dolichyl phosphate + H(+)</text>
        <dbReference type="Rhea" id="RHEA:53396"/>
        <dbReference type="Rhea" id="RHEA-COMP:11060"/>
        <dbReference type="Rhea" id="RHEA-COMP:13547"/>
        <dbReference type="Rhea" id="RHEA-COMP:19498"/>
        <dbReference type="Rhea" id="RHEA-COMP:19501"/>
        <dbReference type="ChEBI" id="CHEBI:15378"/>
        <dbReference type="ChEBI" id="CHEBI:30013"/>
        <dbReference type="ChEBI" id="CHEBI:57683"/>
        <dbReference type="ChEBI" id="CHEBI:58211"/>
        <dbReference type="ChEBI" id="CHEBI:137323"/>
        <dbReference type="EC" id="2.4.1.109"/>
    </reaction>
</comment>
<keyword evidence="21" id="KW-1185">Reference proteome</keyword>
<comment type="pathway">
    <text evidence="4">Protein modification; protein glycosylation.</text>
</comment>
<dbReference type="EMBL" id="UZAH01030446">
    <property type="protein sequence ID" value="VDP10591.1"/>
    <property type="molecule type" value="Genomic_DNA"/>
</dbReference>
<accession>A0A3P8AJ60</accession>
<keyword evidence="11" id="KW-0256">Endoplasmic reticulum</keyword>
<evidence type="ECO:0000313" key="21">
    <source>
        <dbReference type="Proteomes" id="UP000050761"/>
    </source>
</evidence>
<evidence type="ECO:0000256" key="9">
    <source>
        <dbReference type="ARBA" id="ARBA00022737"/>
    </source>
</evidence>
<dbReference type="PANTHER" id="PTHR44216">
    <property type="entry name" value="PROTEIN O-MANNOSYL-TRANSFERASE TMTC2"/>
    <property type="match status" value="1"/>
</dbReference>
<evidence type="ECO:0000256" key="18">
    <source>
        <dbReference type="SAM" id="SignalP"/>
    </source>
</evidence>
<evidence type="ECO:0000256" key="1">
    <source>
        <dbReference type="ARBA" id="ARBA00003582"/>
    </source>
</evidence>
<dbReference type="UniPathway" id="UPA00378"/>
<evidence type="ECO:0000256" key="12">
    <source>
        <dbReference type="ARBA" id="ARBA00022989"/>
    </source>
</evidence>
<protein>
    <recommendedName>
        <fullName evidence="6">dolichyl-phosphate-mannose--protein mannosyltransferase</fullName>
        <ecNumber evidence="6">2.4.1.109</ecNumber>
    </recommendedName>
</protein>
<dbReference type="PROSITE" id="PS50005">
    <property type="entry name" value="TPR"/>
    <property type="match status" value="4"/>
</dbReference>
<sequence>MAPSEVRRIASSLFLVFLAMAASRHAINSFEAPSFSKADNPVAHHPSQLFRLLTFLYLPVFHLQLLIYPKVLSFDWSMDAIPLVVSPIDSRFLASIAFYACLAVACCTLIKHGGVVEDVILAIKQKRPNRTISCPSKDSTSRGRKFEKRESCQNVLIALALLILPFIPASNLFYYVGFVAAERTLYLPSVGYCILAGMLYSFSASRGGKNLALSAGLAILIVHGTRTWERNKDWRDEESLYRSALDINPPKGEVKPSFSNLGRIYASQMRLDDAEAAYRSAIAHRPNMADTWYNLPFLVRAISQTDFFRGVLYQEKKNLSEAIKCYSTAIQFRRTFAIAHLNLGIALESLNHESQAMLIWQTCSAIDGSLVKAQREHQNAQTSCRLRLARLLLRRRELRHVQIVLEEAIRQAPQFYPHVHSLLCTLGELYGILGQPSRAEQLFQAAFEASPTHVPTLLTMAHLYNKQNRTFESRTWFGKALAIAPNSADVYHHIGVAAASRGDLSEAEHAYRNALGIVGSHVDSLKALATLLREQQRNNESEEVLRRLIYYHPTAEALGDYGAILHLNGKLAEAKHFYEKSLTLDSDNKLTRENLRRLQRKIASSSKYS</sequence>
<keyword evidence="7" id="KW-0808">Transferase</keyword>
<feature type="chain" id="PRO_5044551904" description="dolichyl-phosphate-mannose--protein mannosyltransferase" evidence="18">
    <location>
        <begin position="27"/>
        <end position="609"/>
    </location>
</feature>
<reference evidence="20 21" key="1">
    <citation type="submission" date="2018-11" db="EMBL/GenBank/DDBJ databases">
        <authorList>
            <consortium name="Pathogen Informatics"/>
        </authorList>
    </citation>
    <scope>NUCLEOTIDE SEQUENCE [LARGE SCALE GENOMIC DNA]</scope>
</reference>
<dbReference type="WBParaSite" id="HPBE_0001807701-mRNA-1">
    <property type="protein sequence ID" value="HPBE_0001807701-mRNA-1"/>
    <property type="gene ID" value="HPBE_0001807701"/>
</dbReference>
<dbReference type="Pfam" id="PF13432">
    <property type="entry name" value="TPR_16"/>
    <property type="match status" value="1"/>
</dbReference>
<dbReference type="Pfam" id="PF14559">
    <property type="entry name" value="TPR_19"/>
    <property type="match status" value="1"/>
</dbReference>
<keyword evidence="18" id="KW-0732">Signal</keyword>
<dbReference type="AlphaFoldDB" id="A0A183G899"/>
<evidence type="ECO:0000256" key="8">
    <source>
        <dbReference type="ARBA" id="ARBA00022692"/>
    </source>
</evidence>
<evidence type="ECO:0000256" key="16">
    <source>
        <dbReference type="PROSITE-ProRule" id="PRU00339"/>
    </source>
</evidence>
<comment type="function">
    <text evidence="1">Transfers mannosyl residues to the hydroxyl group of serine or threonine residues.</text>
</comment>
<evidence type="ECO:0000256" key="7">
    <source>
        <dbReference type="ARBA" id="ARBA00022679"/>
    </source>
</evidence>
<feature type="repeat" description="TPR" evidence="16">
    <location>
        <begin position="255"/>
        <end position="288"/>
    </location>
</feature>
<evidence type="ECO:0000313" key="20">
    <source>
        <dbReference type="EMBL" id="VDP10591.1"/>
    </source>
</evidence>
<evidence type="ECO:0000256" key="15">
    <source>
        <dbReference type="ARBA" id="ARBA00045102"/>
    </source>
</evidence>
<dbReference type="SMART" id="SM00028">
    <property type="entry name" value="TPR"/>
    <property type="match status" value="8"/>
</dbReference>
<feature type="repeat" description="TPR" evidence="16">
    <location>
        <begin position="488"/>
        <end position="521"/>
    </location>
</feature>
<feature type="transmembrane region" description="Helical" evidence="17">
    <location>
        <begin position="155"/>
        <end position="178"/>
    </location>
</feature>
<evidence type="ECO:0000256" key="14">
    <source>
        <dbReference type="ARBA" id="ARBA00045085"/>
    </source>
</evidence>
<comment type="catalytic activity">
    <reaction evidence="15">
        <text>a di-trans,poly-cis-dolichyl beta-D-mannosyl phosphate + L-seryl-[protein] = 3-O-(alpha-D-mannosyl)-L-seryl-[protein] + a di-trans,poly-cis-dolichyl phosphate + H(+)</text>
        <dbReference type="Rhea" id="RHEA:17377"/>
        <dbReference type="Rhea" id="RHEA-COMP:9863"/>
        <dbReference type="Rhea" id="RHEA-COMP:13546"/>
        <dbReference type="Rhea" id="RHEA-COMP:19498"/>
        <dbReference type="Rhea" id="RHEA-COMP:19501"/>
        <dbReference type="ChEBI" id="CHEBI:15378"/>
        <dbReference type="ChEBI" id="CHEBI:29999"/>
        <dbReference type="ChEBI" id="CHEBI:57683"/>
        <dbReference type="ChEBI" id="CHEBI:58211"/>
        <dbReference type="ChEBI" id="CHEBI:137321"/>
        <dbReference type="EC" id="2.4.1.109"/>
    </reaction>
</comment>
<dbReference type="EC" id="2.4.1.109" evidence="6"/>
<comment type="subcellular location">
    <subcellularLocation>
        <location evidence="3">Endoplasmic reticulum</location>
    </subcellularLocation>
    <subcellularLocation>
        <location evidence="2">Membrane</location>
        <topology evidence="2">Multi-pass membrane protein</topology>
    </subcellularLocation>
</comment>
<reference evidence="22" key="2">
    <citation type="submission" date="2019-09" db="UniProtKB">
        <authorList>
            <consortium name="WormBaseParasite"/>
        </authorList>
    </citation>
    <scope>IDENTIFICATION</scope>
</reference>
<dbReference type="Pfam" id="PF13414">
    <property type="entry name" value="TPR_11"/>
    <property type="match status" value="1"/>
</dbReference>
<dbReference type="Gene3D" id="1.25.40.10">
    <property type="entry name" value="Tetratricopeptide repeat domain"/>
    <property type="match status" value="3"/>
</dbReference>
<evidence type="ECO:0000256" key="4">
    <source>
        <dbReference type="ARBA" id="ARBA00004922"/>
    </source>
</evidence>
<evidence type="ECO:0000256" key="6">
    <source>
        <dbReference type="ARBA" id="ARBA00012839"/>
    </source>
</evidence>
<feature type="repeat" description="TPR" evidence="16">
    <location>
        <begin position="420"/>
        <end position="453"/>
    </location>
</feature>
<keyword evidence="10 16" id="KW-0802">TPR repeat</keyword>
<evidence type="ECO:0000256" key="17">
    <source>
        <dbReference type="SAM" id="Phobius"/>
    </source>
</evidence>
<evidence type="ECO:0000313" key="22">
    <source>
        <dbReference type="WBParaSite" id="HPBE_0001807701-mRNA-1"/>
    </source>
</evidence>
<dbReference type="InterPro" id="IPR013618">
    <property type="entry name" value="TMTC_DUF1736"/>
</dbReference>
<feature type="transmembrane region" description="Helical" evidence="17">
    <location>
        <begin position="50"/>
        <end position="68"/>
    </location>
</feature>
<dbReference type="GO" id="GO:0005789">
    <property type="term" value="C:endoplasmic reticulum membrane"/>
    <property type="evidence" value="ECO:0007669"/>
    <property type="project" value="TreeGrafter"/>
</dbReference>
<evidence type="ECO:0000256" key="10">
    <source>
        <dbReference type="ARBA" id="ARBA00022803"/>
    </source>
</evidence>
<evidence type="ECO:0000256" key="2">
    <source>
        <dbReference type="ARBA" id="ARBA00004141"/>
    </source>
</evidence>
<name>A0A183G899_HELPZ</name>
<feature type="signal peptide" evidence="18">
    <location>
        <begin position="1"/>
        <end position="26"/>
    </location>
</feature>
<evidence type="ECO:0000256" key="11">
    <source>
        <dbReference type="ARBA" id="ARBA00022824"/>
    </source>
</evidence>
<dbReference type="InterPro" id="IPR019734">
    <property type="entry name" value="TPR_rpt"/>
</dbReference>
<evidence type="ECO:0000256" key="13">
    <source>
        <dbReference type="ARBA" id="ARBA00023136"/>
    </source>
</evidence>